<dbReference type="GO" id="GO:0000977">
    <property type="term" value="F:RNA polymerase II transcription regulatory region sequence-specific DNA binding"/>
    <property type="evidence" value="ECO:0007669"/>
    <property type="project" value="TreeGrafter"/>
</dbReference>
<dbReference type="OrthoDB" id="5407293at2759"/>
<feature type="domain" description="C2H2-type" evidence="7">
    <location>
        <begin position="278"/>
        <end position="307"/>
    </location>
</feature>
<dbReference type="InterPro" id="IPR013087">
    <property type="entry name" value="Znf_C2H2_type"/>
</dbReference>
<dbReference type="STRING" id="42251.A0A2T7A3D3"/>
<feature type="compositionally biased region" description="Low complexity" evidence="6">
    <location>
        <begin position="424"/>
        <end position="439"/>
    </location>
</feature>
<dbReference type="Pfam" id="PF00096">
    <property type="entry name" value="zf-C2H2"/>
    <property type="match status" value="1"/>
</dbReference>
<feature type="compositionally biased region" description="Polar residues" evidence="6">
    <location>
        <begin position="366"/>
        <end position="389"/>
    </location>
</feature>
<evidence type="ECO:0000256" key="2">
    <source>
        <dbReference type="ARBA" id="ARBA00022737"/>
    </source>
</evidence>
<organism evidence="8 9">
    <name type="scientific">Tuber borchii</name>
    <name type="common">White truffle</name>
    <dbReference type="NCBI Taxonomy" id="42251"/>
    <lineage>
        <taxon>Eukaryota</taxon>
        <taxon>Fungi</taxon>
        <taxon>Dikarya</taxon>
        <taxon>Ascomycota</taxon>
        <taxon>Pezizomycotina</taxon>
        <taxon>Pezizomycetes</taxon>
        <taxon>Pezizales</taxon>
        <taxon>Tuberaceae</taxon>
        <taxon>Tuber</taxon>
    </lineage>
</organism>
<keyword evidence="4" id="KW-0862">Zinc</keyword>
<keyword evidence="3 5" id="KW-0863">Zinc-finger</keyword>
<dbReference type="SUPFAM" id="SSF57667">
    <property type="entry name" value="beta-beta-alpha zinc fingers"/>
    <property type="match status" value="1"/>
</dbReference>
<evidence type="ECO:0000313" key="9">
    <source>
        <dbReference type="Proteomes" id="UP000244722"/>
    </source>
</evidence>
<name>A0A2T7A3D3_TUBBO</name>
<feature type="domain" description="C2H2-type" evidence="7">
    <location>
        <begin position="307"/>
        <end position="334"/>
    </location>
</feature>
<keyword evidence="2" id="KW-0677">Repeat</keyword>
<dbReference type="AlphaFoldDB" id="A0A2T7A3D3"/>
<keyword evidence="9" id="KW-1185">Reference proteome</keyword>
<dbReference type="InterPro" id="IPR036236">
    <property type="entry name" value="Znf_C2H2_sf"/>
</dbReference>
<dbReference type="FunFam" id="3.30.160.60:FF:000100">
    <property type="entry name" value="Zinc finger 45-like"/>
    <property type="match status" value="1"/>
</dbReference>
<sequence>MDDSNWEPKFPPWPDADYRKEFAHILSEFIVDKDGKYAAVEPGVLGPGVPNHDEILSAFAECVKQFVDELSRRHQPSQQFEVENYAIGRFFLQSYPNEEPFNPLALDALGGFGPSTAGDPRKPIRELHRQGPVQADLYPPAVFDYEGFPRGTHGANLQEQVETVTEIMSSRKSYVEPFHQDGGLASLSHFPTVGSHNPGRSGGSALGRRQRTYSGGESTSAGSQTRRARIKRDQPPPKTAADEAGQSSRSFGANARSVDESSRNTTGAGTVSKEGFKHECGLCGERFEFPARLKSHMETITHAARRYRCDLCGSVFSRKSSLKRHQEAATACKSKTQSGNDSPPPSASESGARDAAFRGARPPSMASPNHSNVSPSVAGNQSVSSQNQYRLFGPASGPRTSLGGGGHFSQMARESSQQHRSLQPSVASRSSHPPSSAHSYINPRILHPEMNDGYND</sequence>
<evidence type="ECO:0000256" key="5">
    <source>
        <dbReference type="PROSITE-ProRule" id="PRU00042"/>
    </source>
</evidence>
<dbReference type="GO" id="GO:0009880">
    <property type="term" value="P:embryonic pattern specification"/>
    <property type="evidence" value="ECO:0007669"/>
    <property type="project" value="TreeGrafter"/>
</dbReference>
<dbReference type="SMART" id="SM00355">
    <property type="entry name" value="ZnF_C2H2"/>
    <property type="match status" value="2"/>
</dbReference>
<dbReference type="PANTHER" id="PTHR14196:SF10">
    <property type="entry name" value="C2H2-TYPE DOMAIN-CONTAINING PROTEIN"/>
    <property type="match status" value="1"/>
</dbReference>
<evidence type="ECO:0000259" key="7">
    <source>
        <dbReference type="PROSITE" id="PS50157"/>
    </source>
</evidence>
<dbReference type="PROSITE" id="PS50157">
    <property type="entry name" value="ZINC_FINGER_C2H2_2"/>
    <property type="match status" value="2"/>
</dbReference>
<dbReference type="PANTHER" id="PTHR14196">
    <property type="entry name" value="ODD-SKIPPED - RELATED"/>
    <property type="match status" value="1"/>
</dbReference>
<dbReference type="GO" id="GO:0008270">
    <property type="term" value="F:zinc ion binding"/>
    <property type="evidence" value="ECO:0007669"/>
    <property type="project" value="UniProtKB-KW"/>
</dbReference>
<dbReference type="Gene3D" id="3.30.160.60">
    <property type="entry name" value="Classic Zinc Finger"/>
    <property type="match status" value="1"/>
</dbReference>
<dbReference type="Proteomes" id="UP000244722">
    <property type="component" value="Unassembled WGS sequence"/>
</dbReference>
<feature type="compositionally biased region" description="Polar residues" evidence="6">
    <location>
        <begin position="412"/>
        <end position="423"/>
    </location>
</feature>
<dbReference type="InterPro" id="IPR050717">
    <property type="entry name" value="C2H2-ZF_Transcription_Reg"/>
</dbReference>
<evidence type="ECO:0000313" key="8">
    <source>
        <dbReference type="EMBL" id="PUU82229.1"/>
    </source>
</evidence>
<evidence type="ECO:0000256" key="4">
    <source>
        <dbReference type="ARBA" id="ARBA00022833"/>
    </source>
</evidence>
<evidence type="ECO:0000256" key="6">
    <source>
        <dbReference type="SAM" id="MobiDB-lite"/>
    </source>
</evidence>
<feature type="region of interest" description="Disordered" evidence="6">
    <location>
        <begin position="327"/>
        <end position="456"/>
    </location>
</feature>
<protein>
    <recommendedName>
        <fullName evidence="7">C2H2-type domain-containing protein</fullName>
    </recommendedName>
</protein>
<dbReference type="PROSITE" id="PS00028">
    <property type="entry name" value="ZINC_FINGER_C2H2_1"/>
    <property type="match status" value="1"/>
</dbReference>
<reference evidence="8 9" key="1">
    <citation type="submission" date="2017-04" db="EMBL/GenBank/DDBJ databases">
        <title>Draft genome sequence of Tuber borchii Vittad., a whitish edible truffle.</title>
        <authorList>
            <consortium name="DOE Joint Genome Institute"/>
            <person name="Murat C."/>
            <person name="Kuo A."/>
            <person name="Barry K.W."/>
            <person name="Clum A."/>
            <person name="Dockter R.B."/>
            <person name="Fauchery L."/>
            <person name="Iotti M."/>
            <person name="Kohler A."/>
            <person name="Labutti K."/>
            <person name="Lindquist E.A."/>
            <person name="Lipzen A."/>
            <person name="Ohm R.A."/>
            <person name="Wang M."/>
            <person name="Grigoriev I.V."/>
            <person name="Zambonelli A."/>
            <person name="Martin F.M."/>
        </authorList>
    </citation>
    <scope>NUCLEOTIDE SEQUENCE [LARGE SCALE GENOMIC DNA]</scope>
    <source>
        <strain evidence="8 9">Tbo3840</strain>
    </source>
</reference>
<accession>A0A2T7A3D3</accession>
<evidence type="ECO:0000256" key="1">
    <source>
        <dbReference type="ARBA" id="ARBA00022723"/>
    </source>
</evidence>
<dbReference type="GO" id="GO:0000981">
    <property type="term" value="F:DNA-binding transcription factor activity, RNA polymerase II-specific"/>
    <property type="evidence" value="ECO:0007669"/>
    <property type="project" value="TreeGrafter"/>
</dbReference>
<dbReference type="GO" id="GO:0005634">
    <property type="term" value="C:nucleus"/>
    <property type="evidence" value="ECO:0007669"/>
    <property type="project" value="TreeGrafter"/>
</dbReference>
<dbReference type="EMBL" id="NESQ01000032">
    <property type="protein sequence ID" value="PUU82229.1"/>
    <property type="molecule type" value="Genomic_DNA"/>
</dbReference>
<gene>
    <name evidence="8" type="ORF">B9Z19DRAFT_1121131</name>
</gene>
<evidence type="ECO:0000256" key="3">
    <source>
        <dbReference type="ARBA" id="ARBA00022771"/>
    </source>
</evidence>
<keyword evidence="1" id="KW-0479">Metal-binding</keyword>
<feature type="region of interest" description="Disordered" evidence="6">
    <location>
        <begin position="186"/>
        <end position="273"/>
    </location>
</feature>
<proteinExistence type="predicted"/>
<comment type="caution">
    <text evidence="8">The sequence shown here is derived from an EMBL/GenBank/DDBJ whole genome shotgun (WGS) entry which is preliminary data.</text>
</comment>
<feature type="compositionally biased region" description="Polar residues" evidence="6">
    <location>
        <begin position="212"/>
        <end position="225"/>
    </location>
</feature>